<reference evidence="1 2" key="1">
    <citation type="journal article" date="2013" name="Genome Announc.">
        <title>Draft Genome Sequences of Two Pairs of Human Intestinal Bifidobacterium longum subsp. longum Strains, 44B and 1-6B and 35B and 2-2B, Consecutively Isolated from Two Children after a 5-Year Time Period.</title>
        <authorList>
            <person name="Shkoporov A.N."/>
            <person name="Efimov B.A."/>
            <person name="Khokhlova E.V."/>
            <person name="Chaplin A.V."/>
            <person name="Kafarskaya L.I."/>
            <person name="Durkin A.S."/>
            <person name="McCorrison J."/>
            <person name="Torralba M."/>
            <person name="Gillis M."/>
            <person name="Sutton G."/>
            <person name="Weibel D.B."/>
            <person name="Nelson K.E."/>
            <person name="Smeianov V.V."/>
        </authorList>
    </citation>
    <scope>NUCLEOTIDE SEQUENCE [LARGE SCALE GENOMIC DNA]</scope>
    <source>
        <strain evidence="1 2">1-6B</strain>
    </source>
</reference>
<name>A0AA87IHY4_BIFLL</name>
<gene>
    <name evidence="1" type="ORF">HMPREF1313_1346</name>
</gene>
<evidence type="ECO:0000313" key="2">
    <source>
        <dbReference type="Proteomes" id="UP000006410"/>
    </source>
</evidence>
<accession>A0AA87IHY4</accession>
<proteinExistence type="predicted"/>
<dbReference type="RefSeq" id="WP_007055013.1">
    <property type="nucleotide sequence ID" value="NZ_AJTF01000007.1"/>
</dbReference>
<evidence type="ECO:0000313" key="1">
    <source>
        <dbReference type="EMBL" id="EIJ28713.1"/>
    </source>
</evidence>
<dbReference type="AlphaFoldDB" id="A0AA87IHY4"/>
<dbReference type="Proteomes" id="UP000006410">
    <property type="component" value="Unassembled WGS sequence"/>
</dbReference>
<protein>
    <submittedName>
        <fullName evidence="1">Uncharacterized protein</fullName>
    </submittedName>
</protein>
<dbReference type="EMBL" id="AJTF01000007">
    <property type="protein sequence ID" value="EIJ28713.1"/>
    <property type="molecule type" value="Genomic_DNA"/>
</dbReference>
<comment type="caution">
    <text evidence="1">The sequence shown here is derived from an EMBL/GenBank/DDBJ whole genome shotgun (WGS) entry which is preliminary data.</text>
</comment>
<sequence length="53" mass="6361">MNALEWPADLTDFRLPAKWDGQRVDWHGFLTPDELIGLAHRVEEERNWKERKS</sequence>
<organism evidence="1 2">
    <name type="scientific">Bifidobacterium longum subsp. longum 1-6B</name>
    <dbReference type="NCBI Taxonomy" id="1161744"/>
    <lineage>
        <taxon>Bacteria</taxon>
        <taxon>Bacillati</taxon>
        <taxon>Actinomycetota</taxon>
        <taxon>Actinomycetes</taxon>
        <taxon>Bifidobacteriales</taxon>
        <taxon>Bifidobacteriaceae</taxon>
        <taxon>Bifidobacterium</taxon>
    </lineage>
</organism>